<evidence type="ECO:0000313" key="3">
    <source>
        <dbReference type="Proteomes" id="UP001648503"/>
    </source>
</evidence>
<feature type="compositionally biased region" description="Basic and acidic residues" evidence="1">
    <location>
        <begin position="11"/>
        <end position="59"/>
    </location>
</feature>
<feature type="region of interest" description="Disordered" evidence="1">
    <location>
        <begin position="1"/>
        <end position="129"/>
    </location>
</feature>
<evidence type="ECO:0000256" key="1">
    <source>
        <dbReference type="SAM" id="MobiDB-lite"/>
    </source>
</evidence>
<dbReference type="Proteomes" id="UP001648503">
    <property type="component" value="Unassembled WGS sequence"/>
</dbReference>
<feature type="region of interest" description="Disordered" evidence="1">
    <location>
        <begin position="213"/>
        <end position="270"/>
    </location>
</feature>
<reference evidence="2 3" key="1">
    <citation type="submission" date="2021-02" db="EMBL/GenBank/DDBJ databases">
        <title>Variation within the Batrachochytrium salamandrivorans European outbreak.</title>
        <authorList>
            <person name="Kelly M."/>
            <person name="Pasmans F."/>
            <person name="Shea T.P."/>
            <person name="Munoz J.F."/>
            <person name="Carranza S."/>
            <person name="Cuomo C.A."/>
            <person name="Martel A."/>
        </authorList>
    </citation>
    <scope>NUCLEOTIDE SEQUENCE [LARGE SCALE GENOMIC DNA]</scope>
    <source>
        <strain evidence="2 3">AMFP18/2</strain>
    </source>
</reference>
<protein>
    <submittedName>
        <fullName evidence="2">Uncharacterized protein</fullName>
    </submittedName>
</protein>
<accession>A0ABQ8EVH5</accession>
<keyword evidence="3" id="KW-1185">Reference proteome</keyword>
<organism evidence="2 3">
    <name type="scientific">Batrachochytrium salamandrivorans</name>
    <dbReference type="NCBI Taxonomy" id="1357716"/>
    <lineage>
        <taxon>Eukaryota</taxon>
        <taxon>Fungi</taxon>
        <taxon>Fungi incertae sedis</taxon>
        <taxon>Chytridiomycota</taxon>
        <taxon>Chytridiomycota incertae sedis</taxon>
        <taxon>Chytridiomycetes</taxon>
        <taxon>Rhizophydiales</taxon>
        <taxon>Rhizophydiales incertae sedis</taxon>
        <taxon>Batrachochytrium</taxon>
    </lineage>
</organism>
<feature type="compositionally biased region" description="Polar residues" evidence="1">
    <location>
        <begin position="249"/>
        <end position="260"/>
    </location>
</feature>
<proteinExistence type="predicted"/>
<feature type="compositionally biased region" description="Basic and acidic residues" evidence="1">
    <location>
        <begin position="77"/>
        <end position="129"/>
    </location>
</feature>
<sequence length="346" mass="38300">MSPSSIPRRYAYRDYGLDRDTRDAREMQEMLRGGDQHLESHGPKATRESRDMRDGHSSREGASTTTGGTHSLPNQADPRDFRDYHDHHHEQMEPWEAREGRGIGRDHLRERHDLSRDTMRDLSDPSYSRDLHTSATALAPASSIPLHRMQSSTGSSYSQLPVTPVHPSALLSDASHPLPPLTSSSNVPPHGEFFPGSAPPLSRGISFAYMEDRQGQDSPLGSGQRIASGPRHGGALSAVRSVDIEAPSTPLSGRSGQGRTHSPAAALNGPPSKWPVVEELDVFAQELKRLRAEEVKHVNDLCRLRFEQSRVSGDVNRFELQIEYLQTELESHEKAMVAMKTASVLM</sequence>
<name>A0ABQ8EVH5_9FUNG</name>
<gene>
    <name evidence="2" type="ORF">BASA50_000058</name>
</gene>
<comment type="caution">
    <text evidence="2">The sequence shown here is derived from an EMBL/GenBank/DDBJ whole genome shotgun (WGS) entry which is preliminary data.</text>
</comment>
<dbReference type="EMBL" id="JAFCIX010000569">
    <property type="protein sequence ID" value="KAH6587011.1"/>
    <property type="molecule type" value="Genomic_DNA"/>
</dbReference>
<evidence type="ECO:0000313" key="2">
    <source>
        <dbReference type="EMBL" id="KAH6587011.1"/>
    </source>
</evidence>
<feature type="compositionally biased region" description="Polar residues" evidence="1">
    <location>
        <begin position="60"/>
        <end position="74"/>
    </location>
</feature>